<evidence type="ECO:0000313" key="1">
    <source>
        <dbReference type="EMBL" id="CAG8484243.1"/>
    </source>
</evidence>
<sequence length="250" mass="28812">MVLMIFFRIISPEENKIEVTYQYMEEIKAVTKASTTDNYTSLERNIIGGIKEVTSELFQPPRPPHQIYSSDAFISPLRSWRAIMNNHMFKNSQIRDFDNNNDVNEDTYLKNVHLSQEKNRNEKYSKASYTKMFLRIRLLDLKKRDSSKVNNDEQSSEKTNKQNYVVTHRGEVETKLANISKGLALGVPRMGYTQSTTVFGRGFLEVVGQALYTNSVLLRDFLGSTSGLYISADHVIIDLIRYSCEKWPVS</sequence>
<accession>A0A9N8WBL8</accession>
<proteinExistence type="predicted"/>
<dbReference type="Proteomes" id="UP000789508">
    <property type="component" value="Unassembled WGS sequence"/>
</dbReference>
<gene>
    <name evidence="1" type="ORF">ALEPTO_LOCUS2649</name>
</gene>
<organism evidence="1 2">
    <name type="scientific">Ambispora leptoticha</name>
    <dbReference type="NCBI Taxonomy" id="144679"/>
    <lineage>
        <taxon>Eukaryota</taxon>
        <taxon>Fungi</taxon>
        <taxon>Fungi incertae sedis</taxon>
        <taxon>Mucoromycota</taxon>
        <taxon>Glomeromycotina</taxon>
        <taxon>Glomeromycetes</taxon>
        <taxon>Archaeosporales</taxon>
        <taxon>Ambisporaceae</taxon>
        <taxon>Ambispora</taxon>
    </lineage>
</organism>
<reference evidence="1" key="1">
    <citation type="submission" date="2021-06" db="EMBL/GenBank/DDBJ databases">
        <authorList>
            <person name="Kallberg Y."/>
            <person name="Tangrot J."/>
            <person name="Rosling A."/>
        </authorList>
    </citation>
    <scope>NUCLEOTIDE SEQUENCE</scope>
    <source>
        <strain evidence="1">FL130A</strain>
    </source>
</reference>
<protein>
    <submittedName>
        <fullName evidence="1">10889_t:CDS:1</fullName>
    </submittedName>
</protein>
<comment type="caution">
    <text evidence="1">The sequence shown here is derived from an EMBL/GenBank/DDBJ whole genome shotgun (WGS) entry which is preliminary data.</text>
</comment>
<name>A0A9N8WBL8_9GLOM</name>
<keyword evidence="2" id="KW-1185">Reference proteome</keyword>
<dbReference type="AlphaFoldDB" id="A0A9N8WBL8"/>
<dbReference type="EMBL" id="CAJVPS010000410">
    <property type="protein sequence ID" value="CAG8484243.1"/>
    <property type="molecule type" value="Genomic_DNA"/>
</dbReference>
<evidence type="ECO:0000313" key="2">
    <source>
        <dbReference type="Proteomes" id="UP000789508"/>
    </source>
</evidence>